<comment type="caution">
    <text evidence="4">The sequence shown here is derived from an EMBL/GenBank/DDBJ whole genome shotgun (WGS) entry which is preliminary data.</text>
</comment>
<sequence>MNIWELFGLKGKVALITGGARNLGFDMAEALAEAGADVAITSRRLADAQTSAESLAGRTGRRVLPLQVDVGSEEQVERMVRDVLAEFGRIDILINNAGNVTSTPETGPLEKRSLEDWNEVILSNMTGTFLCVKHVSALAMIPQQSGSIINVGSVTGIIGKDRRVYAGTSMGGATIDYHAAKGGVISMTRDMAVYLAPQHIRVNCISPGGFLRGQPEPFVKAYSETIPMGRMGQDGKEIKGAALYLASEASSYVTGHNLVVDGGLTIW</sequence>
<evidence type="ECO:0000313" key="5">
    <source>
        <dbReference type="Proteomes" id="UP000293142"/>
    </source>
</evidence>
<name>A0A4Q9DNE6_9BACL</name>
<dbReference type="InterPro" id="IPR057326">
    <property type="entry name" value="KR_dom"/>
</dbReference>
<dbReference type="Gene3D" id="3.40.50.720">
    <property type="entry name" value="NAD(P)-binding Rossmann-like Domain"/>
    <property type="match status" value="1"/>
</dbReference>
<evidence type="ECO:0000256" key="2">
    <source>
        <dbReference type="ARBA" id="ARBA00023002"/>
    </source>
</evidence>
<dbReference type="RefSeq" id="WP_131016380.1">
    <property type="nucleotide sequence ID" value="NZ_SIRE01000020.1"/>
</dbReference>
<organism evidence="4 5">
    <name type="scientific">Paenibacillus thalictri</name>
    <dbReference type="NCBI Taxonomy" id="2527873"/>
    <lineage>
        <taxon>Bacteria</taxon>
        <taxon>Bacillati</taxon>
        <taxon>Bacillota</taxon>
        <taxon>Bacilli</taxon>
        <taxon>Bacillales</taxon>
        <taxon>Paenibacillaceae</taxon>
        <taxon>Paenibacillus</taxon>
    </lineage>
</organism>
<keyword evidence="2" id="KW-0560">Oxidoreductase</keyword>
<dbReference type="GO" id="GO:0008206">
    <property type="term" value="P:bile acid metabolic process"/>
    <property type="evidence" value="ECO:0007669"/>
    <property type="project" value="UniProtKB-ARBA"/>
</dbReference>
<comment type="similarity">
    <text evidence="1">Belongs to the short-chain dehydrogenases/reductases (SDR) family.</text>
</comment>
<reference evidence="4 5" key="1">
    <citation type="submission" date="2019-02" db="EMBL/GenBank/DDBJ databases">
        <title>Paenibacillus sp. nov., isolated from surface-sterilized tissue of Thalictrum simplex L.</title>
        <authorList>
            <person name="Tuo L."/>
        </authorList>
    </citation>
    <scope>NUCLEOTIDE SEQUENCE [LARGE SCALE GENOMIC DNA]</scope>
    <source>
        <strain evidence="4 5">N2SHLJ1</strain>
    </source>
</reference>
<accession>A0A4Q9DNE6</accession>
<protein>
    <submittedName>
        <fullName evidence="4">SDR family oxidoreductase</fullName>
    </submittedName>
</protein>
<dbReference type="PRINTS" id="PR00081">
    <property type="entry name" value="GDHRDH"/>
</dbReference>
<dbReference type="SMART" id="SM00822">
    <property type="entry name" value="PKS_KR"/>
    <property type="match status" value="1"/>
</dbReference>
<dbReference type="Pfam" id="PF13561">
    <property type="entry name" value="adh_short_C2"/>
    <property type="match status" value="1"/>
</dbReference>
<dbReference type="PANTHER" id="PTHR42760">
    <property type="entry name" value="SHORT-CHAIN DEHYDROGENASES/REDUCTASES FAMILY MEMBER"/>
    <property type="match status" value="1"/>
</dbReference>
<dbReference type="Proteomes" id="UP000293142">
    <property type="component" value="Unassembled WGS sequence"/>
</dbReference>
<proteinExistence type="inferred from homology"/>
<dbReference type="GO" id="GO:0016616">
    <property type="term" value="F:oxidoreductase activity, acting on the CH-OH group of donors, NAD or NADP as acceptor"/>
    <property type="evidence" value="ECO:0007669"/>
    <property type="project" value="UniProtKB-ARBA"/>
</dbReference>
<dbReference type="SUPFAM" id="SSF51735">
    <property type="entry name" value="NAD(P)-binding Rossmann-fold domains"/>
    <property type="match status" value="1"/>
</dbReference>
<evidence type="ECO:0000256" key="1">
    <source>
        <dbReference type="ARBA" id="ARBA00006484"/>
    </source>
</evidence>
<feature type="domain" description="Ketoreductase" evidence="3">
    <location>
        <begin position="12"/>
        <end position="176"/>
    </location>
</feature>
<dbReference type="PANTHER" id="PTHR42760:SF40">
    <property type="entry name" value="3-OXOACYL-[ACYL-CARRIER-PROTEIN] REDUCTASE, CHLOROPLASTIC"/>
    <property type="match status" value="1"/>
</dbReference>
<evidence type="ECO:0000313" key="4">
    <source>
        <dbReference type="EMBL" id="TBL73973.1"/>
    </source>
</evidence>
<evidence type="ECO:0000259" key="3">
    <source>
        <dbReference type="SMART" id="SM00822"/>
    </source>
</evidence>
<keyword evidence="5" id="KW-1185">Reference proteome</keyword>
<dbReference type="AlphaFoldDB" id="A0A4Q9DNE6"/>
<dbReference type="PRINTS" id="PR00080">
    <property type="entry name" value="SDRFAMILY"/>
</dbReference>
<dbReference type="FunFam" id="3.40.50.720:FF:000084">
    <property type="entry name" value="Short-chain dehydrogenase reductase"/>
    <property type="match status" value="1"/>
</dbReference>
<dbReference type="EMBL" id="SIRE01000020">
    <property type="protein sequence ID" value="TBL73973.1"/>
    <property type="molecule type" value="Genomic_DNA"/>
</dbReference>
<dbReference type="OrthoDB" id="9803333at2"/>
<dbReference type="InterPro" id="IPR002347">
    <property type="entry name" value="SDR_fam"/>
</dbReference>
<gene>
    <name evidence="4" type="ORF">EYB31_26120</name>
</gene>
<dbReference type="GO" id="GO:0030497">
    <property type="term" value="P:fatty acid elongation"/>
    <property type="evidence" value="ECO:0007669"/>
    <property type="project" value="TreeGrafter"/>
</dbReference>
<dbReference type="InterPro" id="IPR036291">
    <property type="entry name" value="NAD(P)-bd_dom_sf"/>
</dbReference>